<dbReference type="AlphaFoldDB" id="A0A4Z1JI25"/>
<evidence type="ECO:0000313" key="1">
    <source>
        <dbReference type="EMBL" id="TGO71170.1"/>
    </source>
</evidence>
<evidence type="ECO:0000313" key="2">
    <source>
        <dbReference type="Proteomes" id="UP000297229"/>
    </source>
</evidence>
<comment type="caution">
    <text evidence="1">The sequence shown here is derived from an EMBL/GenBank/DDBJ whole genome shotgun (WGS) entry which is preliminary data.</text>
</comment>
<protein>
    <submittedName>
        <fullName evidence="1">Uncharacterized protein</fullName>
    </submittedName>
</protein>
<keyword evidence="2" id="KW-1185">Reference proteome</keyword>
<name>A0A4Z1JI25_9HELO</name>
<sequence length="188" mass="22298">MTGLLDDVYSRCPGLKRLSVIGSHDCAREMPSATRLLNTDKNLLKLDLKDKDGRQVPSEEADDRYRVLEKILKARYLFDRHFELYRKEIEEERNYDAIEYWKKVEVVDVLCYWPDESQDESNFYIPEIDSYVRCDDDGFLATLPESTPDKLIKLRDTLKLVELGDEQWLHELHQEIYRLRSKRSHVGL</sequence>
<accession>A0A4Z1JI25</accession>
<proteinExistence type="predicted"/>
<dbReference type="Proteomes" id="UP000297229">
    <property type="component" value="Unassembled WGS sequence"/>
</dbReference>
<gene>
    <name evidence="1" type="ORF">BELL_0611g00090</name>
</gene>
<organism evidence="1 2">
    <name type="scientific">Botrytis elliptica</name>
    <dbReference type="NCBI Taxonomy" id="278938"/>
    <lineage>
        <taxon>Eukaryota</taxon>
        <taxon>Fungi</taxon>
        <taxon>Dikarya</taxon>
        <taxon>Ascomycota</taxon>
        <taxon>Pezizomycotina</taxon>
        <taxon>Leotiomycetes</taxon>
        <taxon>Helotiales</taxon>
        <taxon>Sclerotiniaceae</taxon>
        <taxon>Botrytis</taxon>
    </lineage>
</organism>
<dbReference type="OrthoDB" id="3544787at2759"/>
<reference evidence="1 2" key="1">
    <citation type="submission" date="2017-12" db="EMBL/GenBank/DDBJ databases">
        <title>Comparative genomics of Botrytis spp.</title>
        <authorList>
            <person name="Valero-Jimenez C.A."/>
            <person name="Tapia P."/>
            <person name="Veloso J."/>
            <person name="Silva-Moreno E."/>
            <person name="Staats M."/>
            <person name="Valdes J.H."/>
            <person name="Van Kan J.A.L."/>
        </authorList>
    </citation>
    <scope>NUCLEOTIDE SEQUENCE [LARGE SCALE GENOMIC DNA]</scope>
    <source>
        <strain evidence="1 2">Be9601</strain>
    </source>
</reference>
<dbReference type="EMBL" id="PQXM01000609">
    <property type="protein sequence ID" value="TGO71170.1"/>
    <property type="molecule type" value="Genomic_DNA"/>
</dbReference>